<evidence type="ECO:0000313" key="1">
    <source>
        <dbReference type="EMBL" id="SDL05648.1"/>
    </source>
</evidence>
<keyword evidence="2" id="KW-1185">Reference proteome</keyword>
<dbReference type="OrthoDB" id="9805017at2"/>
<dbReference type="RefSeq" id="WP_089682209.1">
    <property type="nucleotide sequence ID" value="NZ_FNFO01000004.1"/>
</dbReference>
<evidence type="ECO:0000313" key="2">
    <source>
        <dbReference type="Proteomes" id="UP000198510"/>
    </source>
</evidence>
<reference evidence="1 2" key="1">
    <citation type="submission" date="2016-10" db="EMBL/GenBank/DDBJ databases">
        <authorList>
            <person name="de Groot N.N."/>
        </authorList>
    </citation>
    <scope>NUCLEOTIDE SEQUENCE [LARGE SCALE GENOMIC DNA]</scope>
    <source>
        <strain evidence="1 2">DSM 25186</strain>
    </source>
</reference>
<dbReference type="STRING" id="1075417.SAMN05421823_104256"/>
<name>A0A1G9GY81_9BACT</name>
<gene>
    <name evidence="1" type="ORF">SAMN05421823_104256</name>
</gene>
<dbReference type="EMBL" id="FNFO01000004">
    <property type="protein sequence ID" value="SDL05648.1"/>
    <property type="molecule type" value="Genomic_DNA"/>
</dbReference>
<dbReference type="Proteomes" id="UP000198510">
    <property type="component" value="Unassembled WGS sequence"/>
</dbReference>
<accession>A0A1G9GY81</accession>
<proteinExistence type="predicted"/>
<sequence>MTRYRTVFAFFEPRVAVLVAALFLLAGTPAWAQETLKLNLRVWLEGAYQPQADTMRTDLQQKGVLATYYSAQGDSISPIGQRMASGYAVPARAVDVVKLELRTDPNVTTPLATGYAWLLNDGTIRDFKTGQRTYAEITTALPGGNYYVVIKHRNHLPVMSAEAIWLSTSSPETSVYHPLAGSYDLGDLEHVYGAGAKPLSGMRYGMIAGDGYQDSRYETNANDFNQVTAGVREGIGFLSPVYDPRDVDLSGEINARDYKIASRANDALYFAGFKAGQP</sequence>
<dbReference type="AlphaFoldDB" id="A0A1G9GY81"/>
<organism evidence="1 2">
    <name type="scientific">Catalinimonas alkaloidigena</name>
    <dbReference type="NCBI Taxonomy" id="1075417"/>
    <lineage>
        <taxon>Bacteria</taxon>
        <taxon>Pseudomonadati</taxon>
        <taxon>Bacteroidota</taxon>
        <taxon>Cytophagia</taxon>
        <taxon>Cytophagales</taxon>
        <taxon>Catalimonadaceae</taxon>
        <taxon>Catalinimonas</taxon>
    </lineage>
</organism>
<protein>
    <submittedName>
        <fullName evidence="1">Uncharacterized protein</fullName>
    </submittedName>
</protein>